<keyword evidence="6 7" id="KW-0472">Membrane</keyword>
<evidence type="ECO:0000256" key="1">
    <source>
        <dbReference type="ARBA" id="ARBA00004533"/>
    </source>
</evidence>
<accession>A0A6P1NBY9</accession>
<proteinExistence type="predicted"/>
<keyword evidence="5 7" id="KW-1133">Transmembrane helix</keyword>
<keyword evidence="4 7" id="KW-0812">Transmembrane</keyword>
<reference evidence="8 9" key="1">
    <citation type="submission" date="2020-01" db="EMBL/GenBank/DDBJ databases">
        <title>Genome sequencing of strain KACC 21507.</title>
        <authorList>
            <person name="Heo J."/>
            <person name="Kim S.-J."/>
            <person name="Kim J.-S."/>
            <person name="Hong S.-B."/>
            <person name="Kwon S.-W."/>
        </authorList>
    </citation>
    <scope>NUCLEOTIDE SEQUENCE [LARGE SCALE GENOMIC DNA]</scope>
    <source>
        <strain evidence="8 9">KACC 21507</strain>
    </source>
</reference>
<feature type="transmembrane region" description="Helical" evidence="7">
    <location>
        <begin position="128"/>
        <end position="156"/>
    </location>
</feature>
<evidence type="ECO:0000313" key="8">
    <source>
        <dbReference type="EMBL" id="QHI95048.1"/>
    </source>
</evidence>
<dbReference type="InterPro" id="IPR007498">
    <property type="entry name" value="PqiA-like"/>
</dbReference>
<dbReference type="Pfam" id="PF04403">
    <property type="entry name" value="PqiA"/>
    <property type="match status" value="2"/>
</dbReference>
<dbReference type="KEGG" id="bomb:GT348_00840"/>
<feature type="transmembrane region" description="Helical" evidence="7">
    <location>
        <begin position="311"/>
        <end position="335"/>
    </location>
</feature>
<sequence length="493" mass="55258">MFGKDRFYKGLWNHKAAFLFRKVGHRRDTGPKLKLLALEGLKECHGCGLIQKVPHLKPGQVAECTRCGEQLDRERLTSPIMAPLAFCITSIALYLALLVSPLMTIDIYGRENTVSLLSGPKELINQGFSLISILVLSASVLMPAIVLTLMMLILYGMWHSHKAPHWIRHVFAWYERLRPWSMIEVYVIGLIVAYSKLVDLAVVILQPGAFLLGGLMVSMAAMDSAFNSKSFWKRFPVPQEDQILCKEDGDSSENVTSDALLLQSDNMVSCTCCHTVFLAEKTVLPEDDMGNCMRCGEILRRRKYKSIEASLCFLVAAFIFYIPANMLPIMTYVRVGQGQPNTILSGVKELWESGLYSLALLVLFASITIPVAKIGALAIMLYCETRKKAWHLNGLTKLYRFVCFIGRWSMIDVFMISILVAIVRFSFLAHVTADPGVVFFALVVVLTIFAADLYDPRGLWDAAGYNGALMKSRRKADNSHPYTKRKDMESESA</sequence>
<feature type="transmembrane region" description="Helical" evidence="7">
    <location>
        <begin position="177"/>
        <end position="194"/>
    </location>
</feature>
<name>A0A6P1NBY9_9PROT</name>
<dbReference type="PANTHER" id="PTHR30462:SF3">
    <property type="entry name" value="INTERMEMBRANE TRANSPORT PROTEIN PQIA"/>
    <property type="match status" value="1"/>
</dbReference>
<evidence type="ECO:0000313" key="9">
    <source>
        <dbReference type="Proteomes" id="UP000463975"/>
    </source>
</evidence>
<dbReference type="RefSeq" id="WP_160618126.1">
    <property type="nucleotide sequence ID" value="NZ_CP047652.1"/>
</dbReference>
<keyword evidence="2" id="KW-1003">Cell membrane</keyword>
<gene>
    <name evidence="8" type="ORF">GT348_00840</name>
</gene>
<evidence type="ECO:0000256" key="5">
    <source>
        <dbReference type="ARBA" id="ARBA00022989"/>
    </source>
</evidence>
<protein>
    <submittedName>
        <fullName evidence="8">Paraquat-inducible membrane protein A</fullName>
    </submittedName>
</protein>
<feature type="transmembrane region" description="Helical" evidence="7">
    <location>
        <begin position="404"/>
        <end position="425"/>
    </location>
</feature>
<dbReference type="PANTHER" id="PTHR30462">
    <property type="entry name" value="INTERMEMBRANE TRANSPORT PROTEIN PQIB-RELATED"/>
    <property type="match status" value="1"/>
</dbReference>
<evidence type="ECO:0000256" key="4">
    <source>
        <dbReference type="ARBA" id="ARBA00022692"/>
    </source>
</evidence>
<dbReference type="EMBL" id="CP047652">
    <property type="protein sequence ID" value="QHI95048.1"/>
    <property type="molecule type" value="Genomic_DNA"/>
</dbReference>
<evidence type="ECO:0000256" key="6">
    <source>
        <dbReference type="ARBA" id="ARBA00023136"/>
    </source>
</evidence>
<dbReference type="AlphaFoldDB" id="A0A6P1NBY9"/>
<organism evidence="8 9">
    <name type="scientific">Aristophania vespae</name>
    <dbReference type="NCBI Taxonomy" id="2697033"/>
    <lineage>
        <taxon>Bacteria</taxon>
        <taxon>Pseudomonadati</taxon>
        <taxon>Pseudomonadota</taxon>
        <taxon>Alphaproteobacteria</taxon>
        <taxon>Acetobacterales</taxon>
        <taxon>Acetobacteraceae</taxon>
        <taxon>Aristophania</taxon>
    </lineage>
</organism>
<keyword evidence="9" id="KW-1185">Reference proteome</keyword>
<feature type="transmembrane region" description="Helical" evidence="7">
    <location>
        <begin position="437"/>
        <end position="454"/>
    </location>
</feature>
<keyword evidence="3" id="KW-0997">Cell inner membrane</keyword>
<evidence type="ECO:0000256" key="7">
    <source>
        <dbReference type="SAM" id="Phobius"/>
    </source>
</evidence>
<evidence type="ECO:0000256" key="2">
    <source>
        <dbReference type="ARBA" id="ARBA00022475"/>
    </source>
</evidence>
<feature type="transmembrane region" description="Helical" evidence="7">
    <location>
        <begin position="355"/>
        <end position="383"/>
    </location>
</feature>
<evidence type="ECO:0000256" key="3">
    <source>
        <dbReference type="ARBA" id="ARBA00022519"/>
    </source>
</evidence>
<dbReference type="GO" id="GO:0005886">
    <property type="term" value="C:plasma membrane"/>
    <property type="evidence" value="ECO:0007669"/>
    <property type="project" value="UniProtKB-SubCell"/>
</dbReference>
<feature type="transmembrane region" description="Helical" evidence="7">
    <location>
        <begin position="80"/>
        <end position="108"/>
    </location>
</feature>
<dbReference type="Proteomes" id="UP000463975">
    <property type="component" value="Chromosome"/>
</dbReference>
<dbReference type="InterPro" id="IPR051800">
    <property type="entry name" value="PqiA-PqiB_transport"/>
</dbReference>
<feature type="transmembrane region" description="Helical" evidence="7">
    <location>
        <begin position="200"/>
        <end position="222"/>
    </location>
</feature>
<comment type="subcellular location">
    <subcellularLocation>
        <location evidence="1">Cell inner membrane</location>
    </subcellularLocation>
</comment>